<evidence type="ECO:0000313" key="1">
    <source>
        <dbReference type="EMBL" id="MFC5013438.1"/>
    </source>
</evidence>
<proteinExistence type="predicted"/>
<gene>
    <name evidence="1" type="ORF">ACFPRC_00955</name>
</gene>
<evidence type="ECO:0000313" key="2">
    <source>
        <dbReference type="Proteomes" id="UP001595855"/>
    </source>
</evidence>
<organism evidence="1 2">
    <name type="scientific">Streptomyces lienomycini</name>
    <dbReference type="NCBI Taxonomy" id="284035"/>
    <lineage>
        <taxon>Bacteria</taxon>
        <taxon>Bacillati</taxon>
        <taxon>Actinomycetota</taxon>
        <taxon>Actinomycetes</taxon>
        <taxon>Kitasatosporales</taxon>
        <taxon>Streptomycetaceae</taxon>
        <taxon>Streptomyces</taxon>
    </lineage>
</organism>
<dbReference type="Proteomes" id="UP001595855">
    <property type="component" value="Unassembled WGS sequence"/>
</dbReference>
<protein>
    <submittedName>
        <fullName evidence="1">Uncharacterized protein</fullName>
    </submittedName>
</protein>
<accession>A0ABV9WNT4</accession>
<dbReference type="RefSeq" id="WP_271413696.1">
    <property type="nucleotide sequence ID" value="NZ_BAAATN010000014.1"/>
</dbReference>
<sequence length="102" mass="10188">MELGEGCLEQLSGRHAPETVDAALKAAFARARSQYGWQPGPDMGSGTLVLEKNNWTATVALPGTPAQGLQAPVGVSLVCVDADSAGAPSATGTPGRSAVGPS</sequence>
<keyword evidence="2" id="KW-1185">Reference proteome</keyword>
<reference evidence="2" key="1">
    <citation type="journal article" date="2019" name="Int. J. Syst. Evol. Microbiol.">
        <title>The Global Catalogue of Microorganisms (GCM) 10K type strain sequencing project: providing services to taxonomists for standard genome sequencing and annotation.</title>
        <authorList>
            <consortium name="The Broad Institute Genomics Platform"/>
            <consortium name="The Broad Institute Genome Sequencing Center for Infectious Disease"/>
            <person name="Wu L."/>
            <person name="Ma J."/>
        </authorList>
    </citation>
    <scope>NUCLEOTIDE SEQUENCE [LARGE SCALE GENOMIC DNA]</scope>
    <source>
        <strain evidence="2">CGMCC 4.1542</strain>
    </source>
</reference>
<dbReference type="EMBL" id="JBHSJO010000001">
    <property type="protein sequence ID" value="MFC5013438.1"/>
    <property type="molecule type" value="Genomic_DNA"/>
</dbReference>
<comment type="caution">
    <text evidence="1">The sequence shown here is derived from an EMBL/GenBank/DDBJ whole genome shotgun (WGS) entry which is preliminary data.</text>
</comment>
<name>A0ABV9WNT4_9ACTN</name>